<dbReference type="Gene3D" id="3.30.70.270">
    <property type="match status" value="1"/>
</dbReference>
<feature type="transmembrane region" description="Helical" evidence="2">
    <location>
        <begin position="96"/>
        <end position="114"/>
    </location>
</feature>
<feature type="transmembrane region" description="Helical" evidence="2">
    <location>
        <begin position="32"/>
        <end position="52"/>
    </location>
</feature>
<dbReference type="PROSITE" id="PS50887">
    <property type="entry name" value="GGDEF"/>
    <property type="match status" value="1"/>
</dbReference>
<keyword evidence="6" id="KW-1185">Reference proteome</keyword>
<accession>A0ABQ2GI02</accession>
<dbReference type="InterPro" id="IPR043128">
    <property type="entry name" value="Rev_trsase/Diguanyl_cyclase"/>
</dbReference>
<reference evidence="6" key="1">
    <citation type="journal article" date="2019" name="Int. J. Syst. Evol. Microbiol.">
        <title>The Global Catalogue of Microorganisms (GCM) 10K type strain sequencing project: providing services to taxonomists for standard genome sequencing and annotation.</title>
        <authorList>
            <consortium name="The Broad Institute Genomics Platform"/>
            <consortium name="The Broad Institute Genome Sequencing Center for Infectious Disease"/>
            <person name="Wu L."/>
            <person name="Ma J."/>
        </authorList>
    </citation>
    <scope>NUCLEOTIDE SEQUENCE [LARGE SCALE GENOMIC DNA]</scope>
    <source>
        <strain evidence="6">JCM 15443</strain>
    </source>
</reference>
<feature type="transmembrane region" description="Helical" evidence="2">
    <location>
        <begin position="176"/>
        <end position="197"/>
    </location>
</feature>
<protein>
    <recommendedName>
        <fullName evidence="7">Diguanylate cyclase</fullName>
    </recommendedName>
</protein>
<feature type="domain" description="PAC" evidence="3">
    <location>
        <begin position="293"/>
        <end position="343"/>
    </location>
</feature>
<evidence type="ECO:0000256" key="1">
    <source>
        <dbReference type="SAM" id="Coils"/>
    </source>
</evidence>
<evidence type="ECO:0000313" key="6">
    <source>
        <dbReference type="Proteomes" id="UP000661918"/>
    </source>
</evidence>
<dbReference type="InterPro" id="IPR035965">
    <property type="entry name" value="PAS-like_dom_sf"/>
</dbReference>
<dbReference type="RefSeq" id="WP_188900410.1">
    <property type="nucleotide sequence ID" value="NZ_BMOM01000001.1"/>
</dbReference>
<dbReference type="InterPro" id="IPR000160">
    <property type="entry name" value="GGDEF_dom"/>
</dbReference>
<dbReference type="Proteomes" id="UP000661918">
    <property type="component" value="Unassembled WGS sequence"/>
</dbReference>
<proteinExistence type="predicted"/>
<evidence type="ECO:0000259" key="3">
    <source>
        <dbReference type="PROSITE" id="PS50113"/>
    </source>
</evidence>
<keyword evidence="2" id="KW-0812">Transmembrane</keyword>
<dbReference type="NCBIfam" id="TIGR00229">
    <property type="entry name" value="sensory_box"/>
    <property type="match status" value="1"/>
</dbReference>
<gene>
    <name evidence="5" type="ORF">GCM10010841_02040</name>
</gene>
<sequence length="541" mass="59918">MLAQTYTLWLSCAGALAVMTAAVAWRRREVPGALGLFAYLVMVAVWTLTYAAHWASSGPLWPQVWLLASFAGAISSPVCVWLLTRLLTEPGRTVRWPEWTAVLAVSVITVLLMLTNDPWKLLFGPLADLSAHTLLHGGPWFTVAVVHGYVLILLSVLRLIRARQESVGLYRRQVSWLLLGLAVPWAGSFVGVVWGPVFPGLDITPMSFLMTGAVFMYAVLGLRLFDLVPVARHLLIEQLPDGVVVLDRRRRVLDLNHAARQMVGAGIQSPLGLPATEVFAHWDAALHDLRDLGDQNVRLALPDGRHLEVRVSSLRDSQRVVQGHMVVWRDITEQQRAEAQVQAAHEELQQRFLEIERLQVQLREQSLRDPLTGLHNRRYLQKQLALLEASVGTAYSVLIFDIDHFKLTNDTHGHGGGDRALQAVSALLQGHFQEEHTLCRYGGEEFVLVLTGPPAAEAQAVAESLRHEIERLDILHGEHRLRITASFGVATSAQHGPGTEQVLLAADRALYLAKREGRNRVCLPPPVPGMGLPRRAVTVPD</sequence>
<dbReference type="InterPro" id="IPR000014">
    <property type="entry name" value="PAS"/>
</dbReference>
<dbReference type="EMBL" id="BMOM01000001">
    <property type="protein sequence ID" value="GGL97287.1"/>
    <property type="molecule type" value="Genomic_DNA"/>
</dbReference>
<evidence type="ECO:0000259" key="4">
    <source>
        <dbReference type="PROSITE" id="PS50887"/>
    </source>
</evidence>
<keyword evidence="2" id="KW-1133">Transmembrane helix</keyword>
<dbReference type="CDD" id="cd01949">
    <property type="entry name" value="GGDEF"/>
    <property type="match status" value="1"/>
</dbReference>
<organism evidence="5 6">
    <name type="scientific">Deinococcus aerophilus</name>
    <dbReference type="NCBI Taxonomy" id="522488"/>
    <lineage>
        <taxon>Bacteria</taxon>
        <taxon>Thermotogati</taxon>
        <taxon>Deinococcota</taxon>
        <taxon>Deinococci</taxon>
        <taxon>Deinococcales</taxon>
        <taxon>Deinococcaceae</taxon>
        <taxon>Deinococcus</taxon>
    </lineage>
</organism>
<dbReference type="InterPro" id="IPR013656">
    <property type="entry name" value="PAS_4"/>
</dbReference>
<dbReference type="Pfam" id="PF08448">
    <property type="entry name" value="PAS_4"/>
    <property type="match status" value="1"/>
</dbReference>
<dbReference type="Pfam" id="PF16927">
    <property type="entry name" value="HisKA_7TM"/>
    <property type="match status" value="1"/>
</dbReference>
<evidence type="ECO:0000313" key="5">
    <source>
        <dbReference type="EMBL" id="GGL97287.1"/>
    </source>
</evidence>
<dbReference type="PROSITE" id="PS50113">
    <property type="entry name" value="PAC"/>
    <property type="match status" value="1"/>
</dbReference>
<feature type="transmembrane region" description="Helical" evidence="2">
    <location>
        <begin position="64"/>
        <end position="84"/>
    </location>
</feature>
<feature type="transmembrane region" description="Helical" evidence="2">
    <location>
        <begin position="6"/>
        <end position="25"/>
    </location>
</feature>
<dbReference type="PANTHER" id="PTHR45138">
    <property type="entry name" value="REGULATORY COMPONENTS OF SENSORY TRANSDUCTION SYSTEM"/>
    <property type="match status" value="1"/>
</dbReference>
<keyword evidence="2" id="KW-0472">Membrane</keyword>
<feature type="coiled-coil region" evidence="1">
    <location>
        <begin position="331"/>
        <end position="365"/>
    </location>
</feature>
<evidence type="ECO:0008006" key="7">
    <source>
        <dbReference type="Google" id="ProtNLM"/>
    </source>
</evidence>
<dbReference type="Pfam" id="PF00990">
    <property type="entry name" value="GGDEF"/>
    <property type="match status" value="1"/>
</dbReference>
<dbReference type="InterPro" id="IPR029787">
    <property type="entry name" value="Nucleotide_cyclase"/>
</dbReference>
<dbReference type="Gene3D" id="3.30.450.20">
    <property type="entry name" value="PAS domain"/>
    <property type="match status" value="1"/>
</dbReference>
<feature type="transmembrane region" description="Helical" evidence="2">
    <location>
        <begin position="203"/>
        <end position="225"/>
    </location>
</feature>
<keyword evidence="1" id="KW-0175">Coiled coil</keyword>
<dbReference type="PANTHER" id="PTHR45138:SF9">
    <property type="entry name" value="DIGUANYLATE CYCLASE DGCM-RELATED"/>
    <property type="match status" value="1"/>
</dbReference>
<dbReference type="InterPro" id="IPR050469">
    <property type="entry name" value="Diguanylate_Cyclase"/>
</dbReference>
<dbReference type="InterPro" id="IPR000700">
    <property type="entry name" value="PAS-assoc_C"/>
</dbReference>
<name>A0ABQ2GI02_9DEIO</name>
<dbReference type="SUPFAM" id="SSF55785">
    <property type="entry name" value="PYP-like sensor domain (PAS domain)"/>
    <property type="match status" value="1"/>
</dbReference>
<evidence type="ECO:0000256" key="2">
    <source>
        <dbReference type="SAM" id="Phobius"/>
    </source>
</evidence>
<dbReference type="InterPro" id="IPR031621">
    <property type="entry name" value="HisKA_7TM"/>
</dbReference>
<comment type="caution">
    <text evidence="5">The sequence shown here is derived from an EMBL/GenBank/DDBJ whole genome shotgun (WGS) entry which is preliminary data.</text>
</comment>
<dbReference type="SMART" id="SM00267">
    <property type="entry name" value="GGDEF"/>
    <property type="match status" value="1"/>
</dbReference>
<dbReference type="NCBIfam" id="TIGR00254">
    <property type="entry name" value="GGDEF"/>
    <property type="match status" value="1"/>
</dbReference>
<dbReference type="SUPFAM" id="SSF55073">
    <property type="entry name" value="Nucleotide cyclase"/>
    <property type="match status" value="1"/>
</dbReference>
<feature type="domain" description="GGDEF" evidence="4">
    <location>
        <begin position="393"/>
        <end position="526"/>
    </location>
</feature>
<feature type="transmembrane region" description="Helical" evidence="2">
    <location>
        <begin position="134"/>
        <end position="156"/>
    </location>
</feature>